<dbReference type="Proteomes" id="UP000444721">
    <property type="component" value="Unassembled WGS sequence"/>
</dbReference>
<keyword evidence="3" id="KW-1185">Reference proteome</keyword>
<accession>A0A6A5BN40</accession>
<evidence type="ECO:0000313" key="3">
    <source>
        <dbReference type="Proteomes" id="UP000444721"/>
    </source>
</evidence>
<dbReference type="InterPro" id="IPR029032">
    <property type="entry name" value="AhpD-like"/>
</dbReference>
<dbReference type="InterPro" id="IPR003779">
    <property type="entry name" value="CMD-like"/>
</dbReference>
<name>A0A6A5BN40_NAEFO</name>
<proteinExistence type="predicted"/>
<dbReference type="Gene3D" id="1.20.1290.10">
    <property type="entry name" value="AhpD-like"/>
    <property type="match status" value="1"/>
</dbReference>
<dbReference type="VEuPathDB" id="AmoebaDB:FDP41_001766"/>
<feature type="domain" description="Carboxymuconolactone decarboxylase-like" evidence="1">
    <location>
        <begin position="45"/>
        <end position="91"/>
    </location>
</feature>
<protein>
    <recommendedName>
        <fullName evidence="1">Carboxymuconolactone decarboxylase-like domain-containing protein</fullName>
    </recommendedName>
</protein>
<organism evidence="2 3">
    <name type="scientific">Naegleria fowleri</name>
    <name type="common">Brain eating amoeba</name>
    <dbReference type="NCBI Taxonomy" id="5763"/>
    <lineage>
        <taxon>Eukaryota</taxon>
        <taxon>Discoba</taxon>
        <taxon>Heterolobosea</taxon>
        <taxon>Tetramitia</taxon>
        <taxon>Eutetramitia</taxon>
        <taxon>Vahlkampfiidae</taxon>
        <taxon>Naegleria</taxon>
    </lineage>
</organism>
<dbReference type="EMBL" id="VFQX01000027">
    <property type="protein sequence ID" value="KAF0979423.1"/>
    <property type="molecule type" value="Genomic_DNA"/>
</dbReference>
<dbReference type="RefSeq" id="XP_044564136.1">
    <property type="nucleotide sequence ID" value="XM_044704886.1"/>
</dbReference>
<comment type="caution">
    <text evidence="2">The sequence shown here is derived from an EMBL/GenBank/DDBJ whole genome shotgun (WGS) entry which is preliminary data.</text>
</comment>
<evidence type="ECO:0000313" key="2">
    <source>
        <dbReference type="EMBL" id="KAF0979423.1"/>
    </source>
</evidence>
<dbReference type="SUPFAM" id="SSF69118">
    <property type="entry name" value="AhpD-like"/>
    <property type="match status" value="1"/>
</dbReference>
<dbReference type="PANTHER" id="PTHR35446:SF3">
    <property type="entry name" value="CMD DOMAIN-CONTAINING PROTEIN"/>
    <property type="match status" value="1"/>
</dbReference>
<evidence type="ECO:0000259" key="1">
    <source>
        <dbReference type="Pfam" id="PF02627"/>
    </source>
</evidence>
<dbReference type="AlphaFoldDB" id="A0A6A5BN40"/>
<dbReference type="GeneID" id="68108984"/>
<reference evidence="2 3" key="1">
    <citation type="journal article" date="2019" name="Sci. Rep.">
        <title>Nanopore sequencing improves the draft genome of the human pathogenic amoeba Naegleria fowleri.</title>
        <authorList>
            <person name="Liechti N."/>
            <person name="Schurch N."/>
            <person name="Bruggmann R."/>
            <person name="Wittwer M."/>
        </authorList>
    </citation>
    <scope>NUCLEOTIDE SEQUENCE [LARGE SCALE GENOMIC DNA]</scope>
    <source>
        <strain evidence="2 3">ATCC 30894</strain>
    </source>
</reference>
<dbReference type="OMA" id="NACTWAV"/>
<dbReference type="Pfam" id="PF02627">
    <property type="entry name" value="CMD"/>
    <property type="match status" value="1"/>
</dbReference>
<dbReference type="OrthoDB" id="10249979at2759"/>
<dbReference type="GO" id="GO:0051920">
    <property type="term" value="F:peroxiredoxin activity"/>
    <property type="evidence" value="ECO:0007669"/>
    <property type="project" value="InterPro"/>
</dbReference>
<sequence>MPVSQDLEEKVKSMFGFVPNSLAEMCKDPFTIQVYLQGINLKKEHATLTFIQRHIVEYITSSLNGDEYCIQMHAKFLKTKAGFTVDELNEMKYGGLPSATSHPDVIPIIKLVRTVINKKGKLTNEDILQFENMKITRDQMYEVITSIHLKSIQNYVNNLSNPLLDERFADNSSQIQTQSSSSQQRK</sequence>
<dbReference type="VEuPathDB" id="AmoebaDB:NF0125760"/>
<dbReference type="PANTHER" id="PTHR35446">
    <property type="entry name" value="SI:CH211-175M2.5"/>
    <property type="match status" value="1"/>
</dbReference>
<dbReference type="VEuPathDB" id="AmoebaDB:NfTy_055260"/>
<gene>
    <name evidence="2" type="ORF">FDP41_001766</name>
</gene>